<dbReference type="AlphaFoldDB" id="A0A7H8V4Q2"/>
<proteinExistence type="predicted"/>
<reference evidence="2 3" key="1">
    <citation type="submission" date="2019-05" db="EMBL/GenBank/DDBJ databases">
        <title>The organization of the Streptococcus sanguinis genomes.</title>
        <authorList>
            <person name="Wu C.H."/>
            <person name="Chen Y.Y.M."/>
            <person name="Wang H.Y."/>
        </authorList>
    </citation>
    <scope>NUCLEOTIDE SEQUENCE [LARGE SCALE GENOMIC DNA]</scope>
    <source>
        <strain evidence="2 3">CGMH010</strain>
    </source>
</reference>
<dbReference type="Gene3D" id="3.40.710.10">
    <property type="entry name" value="DD-peptidase/beta-lactamase superfamily"/>
    <property type="match status" value="1"/>
</dbReference>
<dbReference type="Pfam" id="PF00144">
    <property type="entry name" value="Beta-lactamase"/>
    <property type="match status" value="1"/>
</dbReference>
<protein>
    <submittedName>
        <fullName evidence="2">Beta-lactamase family protein</fullName>
    </submittedName>
</protein>
<name>A0A7H8V4Q2_STRSA</name>
<dbReference type="PANTHER" id="PTHR43283:SF7">
    <property type="entry name" value="BETA-LACTAMASE-RELATED DOMAIN-CONTAINING PROTEIN"/>
    <property type="match status" value="1"/>
</dbReference>
<evidence type="ECO:0000259" key="1">
    <source>
        <dbReference type="Pfam" id="PF00144"/>
    </source>
</evidence>
<accession>A0A7H8V4Q2</accession>
<dbReference type="InterPro" id="IPR012338">
    <property type="entry name" value="Beta-lactam/transpept-like"/>
</dbReference>
<dbReference type="PANTHER" id="PTHR43283">
    <property type="entry name" value="BETA-LACTAMASE-RELATED"/>
    <property type="match status" value="1"/>
</dbReference>
<feature type="domain" description="Beta-lactamase-related" evidence="1">
    <location>
        <begin position="3"/>
        <end position="322"/>
    </location>
</feature>
<sequence>MTTFLKSRQLYEASILAYQGDQLYLEENKGQMTSDTPFAIASISKLYTDAIVFQLIDQGKLTYNTGLTDILPPEVTKHLPQAEQVTVRHLLDQISGFPNYEMDRQTNGKVLIDDLYKADWRVAFEEALEMIAELPARLCLDGDKAYYADINAMLLGKMAETVTGQTAEQLLEHIICQPPQLSQTHWATGHEKLAPLYNGQQTIAFQAYLSSQVYQGGIVATNRELMTFIRAFFTGRLFAKSHIQQPAFRPIQFRPLKYGSGMMQLTISSFMSLFFGGAHEIRGHSGITGSFAFYCPEKDVFVTGTFNQTKKRPYPTIFRAIAASVKRQKDLKQER</sequence>
<dbReference type="EMBL" id="CP040556">
    <property type="protein sequence ID" value="QLB51486.1"/>
    <property type="molecule type" value="Genomic_DNA"/>
</dbReference>
<dbReference type="InterPro" id="IPR050789">
    <property type="entry name" value="Diverse_Enzym_Activities"/>
</dbReference>
<evidence type="ECO:0000313" key="2">
    <source>
        <dbReference type="EMBL" id="QLB51486.1"/>
    </source>
</evidence>
<dbReference type="InterPro" id="IPR001466">
    <property type="entry name" value="Beta-lactam-related"/>
</dbReference>
<evidence type="ECO:0000313" key="3">
    <source>
        <dbReference type="Proteomes" id="UP000509410"/>
    </source>
</evidence>
<organism evidence="2 3">
    <name type="scientific">Streptococcus sanguinis</name>
    <dbReference type="NCBI Taxonomy" id="1305"/>
    <lineage>
        <taxon>Bacteria</taxon>
        <taxon>Bacillati</taxon>
        <taxon>Bacillota</taxon>
        <taxon>Bacilli</taxon>
        <taxon>Lactobacillales</taxon>
        <taxon>Streptococcaceae</taxon>
        <taxon>Streptococcus</taxon>
    </lineage>
</organism>
<dbReference type="SUPFAM" id="SSF56601">
    <property type="entry name" value="beta-lactamase/transpeptidase-like"/>
    <property type="match status" value="1"/>
</dbReference>
<dbReference type="Proteomes" id="UP000509410">
    <property type="component" value="Chromosome"/>
</dbReference>
<gene>
    <name evidence="2" type="ORF">FFV08_01590</name>
</gene>